<name>A0ACB9T0S3_HOLOL</name>
<proteinExistence type="predicted"/>
<accession>A0ACB9T0S3</accession>
<protein>
    <submittedName>
        <fullName evidence="1">Interferon-related developmental regulator</fullName>
    </submittedName>
</protein>
<evidence type="ECO:0000313" key="2">
    <source>
        <dbReference type="Proteomes" id="UP001056778"/>
    </source>
</evidence>
<gene>
    <name evidence="1" type="ORF">MML48_5g00002681</name>
</gene>
<evidence type="ECO:0000313" key="1">
    <source>
        <dbReference type="EMBL" id="KAI4460425.1"/>
    </source>
</evidence>
<dbReference type="Proteomes" id="UP001056778">
    <property type="component" value="Chromosome 5"/>
</dbReference>
<dbReference type="EMBL" id="CM043019">
    <property type="protein sequence ID" value="KAI4460425.1"/>
    <property type="molecule type" value="Genomic_DNA"/>
</dbReference>
<keyword evidence="2" id="KW-1185">Reference proteome</keyword>
<organism evidence="1 2">
    <name type="scientific">Holotrichia oblita</name>
    <name type="common">Chafer beetle</name>
    <dbReference type="NCBI Taxonomy" id="644536"/>
    <lineage>
        <taxon>Eukaryota</taxon>
        <taxon>Metazoa</taxon>
        <taxon>Ecdysozoa</taxon>
        <taxon>Arthropoda</taxon>
        <taxon>Hexapoda</taxon>
        <taxon>Insecta</taxon>
        <taxon>Pterygota</taxon>
        <taxon>Neoptera</taxon>
        <taxon>Endopterygota</taxon>
        <taxon>Coleoptera</taxon>
        <taxon>Polyphaga</taxon>
        <taxon>Scarabaeiformia</taxon>
        <taxon>Scarabaeidae</taxon>
        <taxon>Melolonthinae</taxon>
        <taxon>Holotrichia</taxon>
    </lineage>
</organism>
<comment type="caution">
    <text evidence="1">The sequence shown here is derived from an EMBL/GenBank/DDBJ whole genome shotgun (WGS) entry which is preliminary data.</text>
</comment>
<sequence length="456" mass="51278">MGKIRWIYARNKKSTKLIDCRRFKASYIIIRINFTDRDYRNNGSVQTSDDESFNDNASVVSNFSEVRSTDDGTDEVDEISQQEAFEEKLSEAVDGLTQKSAQGRCNCLEIICKALIKKYIPTYVLDRKLTLCDAVERCLKKGKEAEQAYAAQLAILLCVQLGALQDCEEVCRILKPVLLQTVNDKSVSATTRGKCCTALSLVTFLAGGEMGDVLHLMQQFEYIFSGSYLKGSGSVPNISADLAILHSTALSAWTLLFTLMSPGDVYRMLDNGGGFNPSLTQLSELLKSGHLEVRMSAGEALATVFELGCDYQDDFGENLKDDLVEVLHQLATDSHKYRAKKDRKQQRATFRDVLHYIESGEVPELQIKFGQECLMLDSWLRRKQYDALCCILGPGINIHLSENDLLRDIFQLGTKILINDISIQRQTKLERHLVNAAAFKARTISRSKNRDKRSDF</sequence>
<reference evidence="1" key="1">
    <citation type="submission" date="2022-04" db="EMBL/GenBank/DDBJ databases">
        <title>Chromosome-scale genome assembly of Holotrichia oblita Faldermann.</title>
        <authorList>
            <person name="Rongchong L."/>
        </authorList>
    </citation>
    <scope>NUCLEOTIDE SEQUENCE</scope>
    <source>
        <strain evidence="1">81SQS9</strain>
    </source>
</reference>